<proteinExistence type="predicted"/>
<evidence type="ECO:0000313" key="1">
    <source>
        <dbReference type="EMBL" id="MBR8829468.1"/>
    </source>
</evidence>
<evidence type="ECO:0008006" key="3">
    <source>
        <dbReference type="Google" id="ProtNLM"/>
    </source>
</evidence>
<dbReference type="AlphaFoldDB" id="A0A941JQT8"/>
<sequence length="111" mass="12819">MNTIELRNNLTQKLTLLSDEQLKLISQLIEQFDLSQTVLTEETQKELISKWEYLVNNNQEIDESKPLSNDEIQIICQILNKENKTRPLGLAKGDFSIDESFNDPLPDDIVD</sequence>
<dbReference type="Proteomes" id="UP000767446">
    <property type="component" value="Unassembled WGS sequence"/>
</dbReference>
<organism evidence="1 2">
    <name type="scientific">Gomphosphaeria aponina SAG 52.96 = DSM 107014</name>
    <dbReference type="NCBI Taxonomy" id="1521640"/>
    <lineage>
        <taxon>Bacteria</taxon>
        <taxon>Bacillati</taxon>
        <taxon>Cyanobacteriota</taxon>
        <taxon>Cyanophyceae</taxon>
        <taxon>Oscillatoriophycideae</taxon>
        <taxon>Chroococcales</taxon>
        <taxon>Gomphosphaeriaceae</taxon>
        <taxon>Gomphosphaeria</taxon>
    </lineage>
</organism>
<name>A0A941JQT8_9CHRO</name>
<reference evidence="1" key="1">
    <citation type="submission" date="2021-02" db="EMBL/GenBank/DDBJ databases">
        <title>Metagenome analyses of Stigonema ocellatum DSM 106950, Chlorogloea purpurea SAG 13.99 and Gomphosphaeria aponina DSM 107014.</title>
        <authorList>
            <person name="Marter P."/>
            <person name="Huang S."/>
        </authorList>
    </citation>
    <scope>NUCLEOTIDE SEQUENCE</scope>
    <source>
        <strain evidence="1">JP213</strain>
    </source>
</reference>
<evidence type="ECO:0000313" key="2">
    <source>
        <dbReference type="Proteomes" id="UP000767446"/>
    </source>
</evidence>
<protein>
    <recommendedName>
        <fullName evidence="3">DUF2281 domain-containing protein</fullName>
    </recommendedName>
</protein>
<comment type="caution">
    <text evidence="1">The sequence shown here is derived from an EMBL/GenBank/DDBJ whole genome shotgun (WGS) entry which is preliminary data.</text>
</comment>
<gene>
    <name evidence="1" type="ORF">DSM107014_16485</name>
</gene>
<accession>A0A941JQT8</accession>
<dbReference type="EMBL" id="JADQBC010000138">
    <property type="protein sequence ID" value="MBR8829468.1"/>
    <property type="molecule type" value="Genomic_DNA"/>
</dbReference>